<evidence type="ECO:0008006" key="8">
    <source>
        <dbReference type="Google" id="ProtNLM"/>
    </source>
</evidence>
<dbReference type="CDD" id="cd06225">
    <property type="entry name" value="HAMP"/>
    <property type="match status" value="1"/>
</dbReference>
<dbReference type="PROSITE" id="PS50885">
    <property type="entry name" value="HAMP"/>
    <property type="match status" value="1"/>
</dbReference>
<protein>
    <recommendedName>
        <fullName evidence="8">Adenylate/guanylate cyclase domain-containing protein</fullName>
    </recommendedName>
</protein>
<dbReference type="SUPFAM" id="SSF158472">
    <property type="entry name" value="HAMP domain-like"/>
    <property type="match status" value="1"/>
</dbReference>
<dbReference type="Pfam" id="PF00672">
    <property type="entry name" value="HAMP"/>
    <property type="match status" value="1"/>
</dbReference>
<keyword evidence="7" id="KW-1185">Reference proteome</keyword>
<sequence length="717" mass="77182">MVRLSGALARGSRLRSLGFQSKLLIMLLSVSIVSVVIAGAIGYVSGTTSLRNAEYQRLTQLRESRAREIKTFYTEVTDAASIVTHGTQTIAAANEFSKAFNELQTTPLPPGAQQAVANYYSTVFGPALAQRTGQPVDASLFEPTNNAAMYLQNAYTVAAQGNEQAAIKVVSAGDPSAWSAVNARYQPFFADLTQRFKFGDAMILDTQGNVVYTAYKGVDLGANVTNGPYSTTALAATYRKALQATSVDQTFISDFERYAPSYGRPTQWVLSPIGRDGSIAGVLALQLSLDSINDVMTGQGHWVDDGLGQSGETYLAGPDKLMRSVSRELLTDPKHYVEEVVADGTPEDIAQRQVAVKGSVLLQSVDKYAVNRALTGETGVTTSRDYIGPEALVAYSPLEIPGLDWVLVAKIDRSEALAPVTTFARNIALSTAAIVLVVSLLALLFSRILTRPIKSLGAAVRRVAGGELGVSVPVTAQDEIGELASAFNDMSASLQTKQLLIDEQRRENDELLATLMPEPVARRYRDGEENISTHYRDVSVIYIQLLGFDEFSRSMPSGESVAMLNSLVESFDGAAERHGVEQVRSMQDNGLLATCGLVVPRVDHASRTIAFAQELTEIMHRFNDQHGARLAIRAGIDSGPVTSGLVGQRSKIYALWGEAVDLANRVHSATKTPGVFVSDRVHEAVVGIYSFSDAGTLSGAEGNEPVWRLDVGTRQSV</sequence>
<name>A0A255DM03_9MYCO</name>
<dbReference type="GO" id="GO:0004016">
    <property type="term" value="F:adenylate cyclase activity"/>
    <property type="evidence" value="ECO:0007669"/>
    <property type="project" value="UniProtKB-ARBA"/>
</dbReference>
<dbReference type="Gene3D" id="1.10.8.500">
    <property type="entry name" value="HAMP domain in histidine kinase"/>
    <property type="match status" value="1"/>
</dbReference>
<dbReference type="CDD" id="cd07302">
    <property type="entry name" value="CHD"/>
    <property type="match status" value="1"/>
</dbReference>
<proteinExistence type="predicted"/>
<dbReference type="Gene3D" id="3.30.70.1230">
    <property type="entry name" value="Nucleotide cyclase"/>
    <property type="match status" value="1"/>
</dbReference>
<dbReference type="EMBL" id="NOZR01000014">
    <property type="protein sequence ID" value="OYN78012.1"/>
    <property type="molecule type" value="Genomic_DNA"/>
</dbReference>
<evidence type="ECO:0000259" key="5">
    <source>
        <dbReference type="PROSITE" id="PS50885"/>
    </source>
</evidence>
<dbReference type="PROSITE" id="PS50125">
    <property type="entry name" value="GUANYLATE_CYCLASE_2"/>
    <property type="match status" value="1"/>
</dbReference>
<feature type="transmembrane region" description="Helical" evidence="3">
    <location>
        <begin position="23"/>
        <end position="44"/>
    </location>
</feature>
<evidence type="ECO:0000256" key="1">
    <source>
        <dbReference type="ARBA" id="ARBA00022692"/>
    </source>
</evidence>
<evidence type="ECO:0000256" key="2">
    <source>
        <dbReference type="ARBA" id="ARBA00022989"/>
    </source>
</evidence>
<dbReference type="Pfam" id="PF00211">
    <property type="entry name" value="Guanylate_cyc"/>
    <property type="match status" value="1"/>
</dbReference>
<evidence type="ECO:0000313" key="6">
    <source>
        <dbReference type="EMBL" id="OYN78012.1"/>
    </source>
</evidence>
<dbReference type="SMART" id="SM00044">
    <property type="entry name" value="CYCc"/>
    <property type="match status" value="1"/>
</dbReference>
<dbReference type="GO" id="GO:0035556">
    <property type="term" value="P:intracellular signal transduction"/>
    <property type="evidence" value="ECO:0007669"/>
    <property type="project" value="InterPro"/>
</dbReference>
<reference evidence="6 7" key="1">
    <citation type="submission" date="2017-07" db="EMBL/GenBank/DDBJ databases">
        <title>The new phylogeny of genus Mycobacterium.</title>
        <authorList>
            <person name="Tortoli E."/>
            <person name="Trovato A."/>
            <person name="Cirillo D.M."/>
        </authorList>
    </citation>
    <scope>NUCLEOTIDE SEQUENCE [LARGE SCALE GENOMIC DNA]</scope>
    <source>
        <strain evidence="6 7">ATCC 33027</strain>
    </source>
</reference>
<dbReference type="SUPFAM" id="SSF55073">
    <property type="entry name" value="Nucleotide cyclase"/>
    <property type="match status" value="1"/>
</dbReference>
<dbReference type="PANTHER" id="PTHR45655:SF13">
    <property type="entry name" value="SOLUBLE GUANYLATE CYCLASE GCY-32-RELATED"/>
    <property type="match status" value="1"/>
</dbReference>
<keyword evidence="3" id="KW-0472">Membrane</keyword>
<dbReference type="GO" id="GO:0016020">
    <property type="term" value="C:membrane"/>
    <property type="evidence" value="ECO:0007669"/>
    <property type="project" value="InterPro"/>
</dbReference>
<feature type="domain" description="Guanylate cyclase" evidence="4">
    <location>
        <begin position="539"/>
        <end position="667"/>
    </location>
</feature>
<evidence type="ECO:0000313" key="7">
    <source>
        <dbReference type="Proteomes" id="UP000216063"/>
    </source>
</evidence>
<comment type="caution">
    <text evidence="6">The sequence shown here is derived from an EMBL/GenBank/DDBJ whole genome shotgun (WGS) entry which is preliminary data.</text>
</comment>
<gene>
    <name evidence="6" type="ORF">CG716_17350</name>
</gene>
<dbReference type="Proteomes" id="UP000216063">
    <property type="component" value="Unassembled WGS sequence"/>
</dbReference>
<feature type="domain" description="HAMP" evidence="5">
    <location>
        <begin position="447"/>
        <end position="499"/>
    </location>
</feature>
<evidence type="ECO:0000259" key="4">
    <source>
        <dbReference type="PROSITE" id="PS50125"/>
    </source>
</evidence>
<dbReference type="InterPro" id="IPR001054">
    <property type="entry name" value="A/G_cyclase"/>
</dbReference>
<organism evidence="6 7">
    <name type="scientific">Mycolicibacterium sphagni</name>
    <dbReference type="NCBI Taxonomy" id="1786"/>
    <lineage>
        <taxon>Bacteria</taxon>
        <taxon>Bacillati</taxon>
        <taxon>Actinomycetota</taxon>
        <taxon>Actinomycetes</taxon>
        <taxon>Mycobacteriales</taxon>
        <taxon>Mycobacteriaceae</taxon>
        <taxon>Mycolicibacterium</taxon>
    </lineage>
</organism>
<dbReference type="InterPro" id="IPR029787">
    <property type="entry name" value="Nucleotide_cyclase"/>
</dbReference>
<dbReference type="Gene3D" id="3.30.450.20">
    <property type="entry name" value="PAS domain"/>
    <property type="match status" value="1"/>
</dbReference>
<dbReference type="SMART" id="SM00304">
    <property type="entry name" value="HAMP"/>
    <property type="match status" value="1"/>
</dbReference>
<feature type="transmembrane region" description="Helical" evidence="3">
    <location>
        <begin position="427"/>
        <end position="445"/>
    </location>
</feature>
<dbReference type="GO" id="GO:0009190">
    <property type="term" value="P:cyclic nucleotide biosynthetic process"/>
    <property type="evidence" value="ECO:0007669"/>
    <property type="project" value="InterPro"/>
</dbReference>
<dbReference type="InterPro" id="IPR003660">
    <property type="entry name" value="HAMP_dom"/>
</dbReference>
<dbReference type="AlphaFoldDB" id="A0A255DM03"/>
<keyword evidence="2 3" id="KW-1133">Transmembrane helix</keyword>
<accession>A0A255DM03</accession>
<dbReference type="PANTHER" id="PTHR45655">
    <property type="entry name" value="GUANYLATE CYCLASE SOLUBLE SUBUNIT BETA-2"/>
    <property type="match status" value="1"/>
</dbReference>
<evidence type="ECO:0000256" key="3">
    <source>
        <dbReference type="SAM" id="Phobius"/>
    </source>
</evidence>
<keyword evidence="1 3" id="KW-0812">Transmembrane</keyword>